<evidence type="ECO:0000313" key="3">
    <source>
        <dbReference type="Proteomes" id="UP001374579"/>
    </source>
</evidence>
<reference evidence="2 3" key="1">
    <citation type="submission" date="2024-02" db="EMBL/GenBank/DDBJ databases">
        <title>Chromosome-scale genome assembly of the rough periwinkle Littorina saxatilis.</title>
        <authorList>
            <person name="De Jode A."/>
            <person name="Faria R."/>
            <person name="Formenti G."/>
            <person name="Sims Y."/>
            <person name="Smith T.P."/>
            <person name="Tracey A."/>
            <person name="Wood J.M.D."/>
            <person name="Zagrodzka Z.B."/>
            <person name="Johannesson K."/>
            <person name="Butlin R.K."/>
            <person name="Leder E.H."/>
        </authorList>
    </citation>
    <scope>NUCLEOTIDE SEQUENCE [LARGE SCALE GENOMIC DNA]</scope>
    <source>
        <strain evidence="2">Snail1</strain>
        <tissue evidence="2">Muscle</tissue>
    </source>
</reference>
<feature type="region of interest" description="Disordered" evidence="1">
    <location>
        <begin position="258"/>
        <end position="289"/>
    </location>
</feature>
<organism evidence="2 3">
    <name type="scientific">Littorina saxatilis</name>
    <dbReference type="NCBI Taxonomy" id="31220"/>
    <lineage>
        <taxon>Eukaryota</taxon>
        <taxon>Metazoa</taxon>
        <taxon>Spiralia</taxon>
        <taxon>Lophotrochozoa</taxon>
        <taxon>Mollusca</taxon>
        <taxon>Gastropoda</taxon>
        <taxon>Caenogastropoda</taxon>
        <taxon>Littorinimorpha</taxon>
        <taxon>Littorinoidea</taxon>
        <taxon>Littorinidae</taxon>
        <taxon>Littorina</taxon>
    </lineage>
</organism>
<gene>
    <name evidence="2" type="ORF">V1264_009849</name>
</gene>
<dbReference type="EMBL" id="JBAMIC010000024">
    <property type="protein sequence ID" value="KAK7089981.1"/>
    <property type="molecule type" value="Genomic_DNA"/>
</dbReference>
<feature type="region of interest" description="Disordered" evidence="1">
    <location>
        <begin position="380"/>
        <end position="432"/>
    </location>
</feature>
<accession>A0AAN9AN04</accession>
<sequence>MNLPNITFGSEILTAKIESLIKRTEKVSGEYDITMSRVSQVEDQQDHRCELAAKEKELMAIIELFMRDDVRAHTVMDYVIVFVRLVLAKMRRRGHDFDDVKQLYKALSDETVEHVFRTVLSKLAFPTAEQQAIKVIMEALQHYKWPTSEVLTSSPGGDAQISSALLYVRLQQPLDAEVRSALQRALCAAHECILSDVAPVNEVSYDVNLNAANDVRKDDAYADARIKYEDYADFPAGTACISFDESFGSEAAGESKTFASKKSDSEGGDIGSHHKSATENKTDLSSSLTSEEEIKKICNSFAESLNISPNTSYDSATKLSDTETGKRVFAGNDDTPFSATHGGARKPSFEDEKENSSAVVVEDATESNVYVICYDASTSISQSDTTGDETDKGTEDIGRQVHHVTKVTNGKGCQGTGRETSDAATETEKSQL</sequence>
<name>A0AAN9AN04_9CAEN</name>
<keyword evidence="3" id="KW-1185">Reference proteome</keyword>
<dbReference type="AlphaFoldDB" id="A0AAN9AN04"/>
<proteinExistence type="predicted"/>
<comment type="caution">
    <text evidence="2">The sequence shown here is derived from an EMBL/GenBank/DDBJ whole genome shotgun (WGS) entry which is preliminary data.</text>
</comment>
<evidence type="ECO:0000256" key="1">
    <source>
        <dbReference type="SAM" id="MobiDB-lite"/>
    </source>
</evidence>
<feature type="region of interest" description="Disordered" evidence="1">
    <location>
        <begin position="326"/>
        <end position="358"/>
    </location>
</feature>
<dbReference type="Proteomes" id="UP001374579">
    <property type="component" value="Unassembled WGS sequence"/>
</dbReference>
<feature type="compositionally biased region" description="Basic and acidic residues" evidence="1">
    <location>
        <begin position="389"/>
        <end position="399"/>
    </location>
</feature>
<evidence type="ECO:0000313" key="2">
    <source>
        <dbReference type="EMBL" id="KAK7089981.1"/>
    </source>
</evidence>
<protein>
    <submittedName>
        <fullName evidence="2">Uncharacterized protein</fullName>
    </submittedName>
</protein>